<dbReference type="InterPro" id="IPR000782">
    <property type="entry name" value="FAS1_domain"/>
</dbReference>
<organism evidence="4 5">
    <name type="scientific">Priapulus caudatus</name>
    <name type="common">Priapulid worm</name>
    <dbReference type="NCBI Taxonomy" id="37621"/>
    <lineage>
        <taxon>Eukaryota</taxon>
        <taxon>Metazoa</taxon>
        <taxon>Ecdysozoa</taxon>
        <taxon>Scalidophora</taxon>
        <taxon>Priapulida</taxon>
        <taxon>Priapulimorpha</taxon>
        <taxon>Priapulimorphida</taxon>
        <taxon>Priapulidae</taxon>
        <taxon>Priapulus</taxon>
    </lineage>
</organism>
<gene>
    <name evidence="5" type="primary">LOC106810493</name>
</gene>
<dbReference type="Proteomes" id="UP000695022">
    <property type="component" value="Unplaced"/>
</dbReference>
<evidence type="ECO:0000256" key="2">
    <source>
        <dbReference type="SAM" id="SignalP"/>
    </source>
</evidence>
<feature type="domain" description="FAS1" evidence="3">
    <location>
        <begin position="20"/>
        <end position="154"/>
    </location>
</feature>
<accession>A0ABM1EAY9</accession>
<dbReference type="Pfam" id="PF02469">
    <property type="entry name" value="Fasciclin"/>
    <property type="match status" value="1"/>
</dbReference>
<evidence type="ECO:0000313" key="5">
    <source>
        <dbReference type="RefSeq" id="XP_014669360.1"/>
    </source>
</evidence>
<keyword evidence="4" id="KW-1185">Reference proteome</keyword>
<feature type="chain" id="PRO_5045707039" evidence="2">
    <location>
        <begin position="21"/>
        <end position="154"/>
    </location>
</feature>
<name>A0ABM1EAY9_PRICU</name>
<protein>
    <submittedName>
        <fullName evidence="5">Uncharacterized protein LOC106810493</fullName>
    </submittedName>
</protein>
<dbReference type="GeneID" id="106810493"/>
<evidence type="ECO:0000256" key="1">
    <source>
        <dbReference type="SAM" id="MobiDB-lite"/>
    </source>
</evidence>
<sequence>MSQNIVIVLFAVAAVGYGRCQTLMDIIQTESDLGEFREYAQKFLAAQLSEPSYTYTVFAPTDDAFLYYIRENAGNTNQLDSLPLWSYHLLNKKYTREDLLNNGNHSLPTLAPNSAPVWVIITDAIQSVQRDRPTVPPVPGQEPEPGKVSSSVSV</sequence>
<proteinExistence type="predicted"/>
<dbReference type="InterPro" id="IPR036378">
    <property type="entry name" value="FAS1_dom_sf"/>
</dbReference>
<reference evidence="5" key="1">
    <citation type="submission" date="2025-08" db="UniProtKB">
        <authorList>
            <consortium name="RefSeq"/>
        </authorList>
    </citation>
    <scope>IDENTIFICATION</scope>
</reference>
<feature type="signal peptide" evidence="2">
    <location>
        <begin position="1"/>
        <end position="20"/>
    </location>
</feature>
<dbReference type="Gene3D" id="2.30.180.10">
    <property type="entry name" value="FAS1 domain"/>
    <property type="match status" value="1"/>
</dbReference>
<feature type="region of interest" description="Disordered" evidence="1">
    <location>
        <begin position="130"/>
        <end position="154"/>
    </location>
</feature>
<dbReference type="PROSITE" id="PS50213">
    <property type="entry name" value="FAS1"/>
    <property type="match status" value="1"/>
</dbReference>
<dbReference type="RefSeq" id="XP_014669360.1">
    <property type="nucleotide sequence ID" value="XM_014813874.1"/>
</dbReference>
<dbReference type="SUPFAM" id="SSF82153">
    <property type="entry name" value="FAS1 domain"/>
    <property type="match status" value="1"/>
</dbReference>
<keyword evidence="2" id="KW-0732">Signal</keyword>
<evidence type="ECO:0000259" key="3">
    <source>
        <dbReference type="PROSITE" id="PS50213"/>
    </source>
</evidence>
<evidence type="ECO:0000313" key="4">
    <source>
        <dbReference type="Proteomes" id="UP000695022"/>
    </source>
</evidence>